<evidence type="ECO:0000313" key="2">
    <source>
        <dbReference type="EMBL" id="THH35016.1"/>
    </source>
</evidence>
<feature type="signal peptide" evidence="1">
    <location>
        <begin position="1"/>
        <end position="21"/>
    </location>
</feature>
<organism evidence="2 3">
    <name type="scientific">Neolewinella litorea</name>
    <dbReference type="NCBI Taxonomy" id="2562452"/>
    <lineage>
        <taxon>Bacteria</taxon>
        <taxon>Pseudomonadati</taxon>
        <taxon>Bacteroidota</taxon>
        <taxon>Saprospiria</taxon>
        <taxon>Saprospirales</taxon>
        <taxon>Lewinellaceae</taxon>
        <taxon>Neolewinella</taxon>
    </lineage>
</organism>
<dbReference type="OrthoDB" id="1114561at2"/>
<reference evidence="2 3" key="1">
    <citation type="submission" date="2019-04" db="EMBL/GenBank/DDBJ databases">
        <title>Lewinella litorea sp. nov., isolated from a marine sand.</title>
        <authorList>
            <person name="Yoon J.-H."/>
        </authorList>
    </citation>
    <scope>NUCLEOTIDE SEQUENCE [LARGE SCALE GENOMIC DNA]</scope>
    <source>
        <strain evidence="2 3">HSMS-39</strain>
    </source>
</reference>
<dbReference type="EMBL" id="SRSF01000013">
    <property type="protein sequence ID" value="THH35016.1"/>
    <property type="molecule type" value="Genomic_DNA"/>
</dbReference>
<dbReference type="Proteomes" id="UP000308528">
    <property type="component" value="Unassembled WGS sequence"/>
</dbReference>
<sequence length="372" mass="39333">MKLYTPSLFTLLFLFGAGLTAQDAPVVVLEEEEEAPKSFRLSGYVDAYYQANFANSAGEDATPLVFGSSFTDFPNTFGIGNVNLLAEKSFGKVSFVGQIGFGPRAVAANSDSNLDEAGTNFASTVQQLYVTYSPTEAVTFTLGNFGTFIGYEVIDAPANMNYSMSYLFSNGPFYHTGAKVDFALAEGFGAMIGVFNDTDSKFDAIAGKHIGGQLSAEAGGLAAYLNAIYGKEQEDFLDDGVGDLNELQVDLTATLDVNESLMLGINASSYSTSFEGAGQGGFFGTALYATVAATETFDFSLRGEYFGLTAAEGVDTEQPSVLALTASGNFTVGELRIVPELRFDTGSNGFTFGEEASDDSAFAFILAGVYAF</sequence>
<comment type="caution">
    <text evidence="2">The sequence shown here is derived from an EMBL/GenBank/DDBJ whole genome shotgun (WGS) entry which is preliminary data.</text>
</comment>
<gene>
    <name evidence="2" type="ORF">E4021_17010</name>
</gene>
<accession>A0A4S4N779</accession>
<proteinExistence type="predicted"/>
<feature type="chain" id="PRO_5020932523" evidence="1">
    <location>
        <begin position="22"/>
        <end position="372"/>
    </location>
</feature>
<dbReference type="Gene3D" id="2.40.160.10">
    <property type="entry name" value="Porin"/>
    <property type="match status" value="1"/>
</dbReference>
<evidence type="ECO:0000313" key="3">
    <source>
        <dbReference type="Proteomes" id="UP000308528"/>
    </source>
</evidence>
<dbReference type="RefSeq" id="WP_136460587.1">
    <property type="nucleotide sequence ID" value="NZ_SRSF01000013.1"/>
</dbReference>
<dbReference type="InterPro" id="IPR011486">
    <property type="entry name" value="BBP2"/>
</dbReference>
<dbReference type="AlphaFoldDB" id="A0A4S4N779"/>
<dbReference type="Pfam" id="PF07642">
    <property type="entry name" value="BBP2"/>
    <property type="match status" value="1"/>
</dbReference>
<evidence type="ECO:0000256" key="1">
    <source>
        <dbReference type="SAM" id="SignalP"/>
    </source>
</evidence>
<name>A0A4S4N779_9BACT</name>
<keyword evidence="3" id="KW-1185">Reference proteome</keyword>
<keyword evidence="1" id="KW-0732">Signal</keyword>
<dbReference type="InterPro" id="IPR023614">
    <property type="entry name" value="Porin_dom_sf"/>
</dbReference>
<protein>
    <submittedName>
        <fullName evidence="2">Porin</fullName>
    </submittedName>
</protein>